<feature type="region of interest" description="Disordered" evidence="1">
    <location>
        <begin position="137"/>
        <end position="159"/>
    </location>
</feature>
<reference evidence="2 3" key="1">
    <citation type="journal article" date="2016" name="Genome Biol. Evol.">
        <title>Gene Family Evolution Reflects Adaptation to Soil Environmental Stressors in the Genome of the Collembolan Orchesella cincta.</title>
        <authorList>
            <person name="Faddeeva-Vakhrusheva A."/>
            <person name="Derks M.F."/>
            <person name="Anvar S.Y."/>
            <person name="Agamennone V."/>
            <person name="Suring W."/>
            <person name="Smit S."/>
            <person name="van Straalen N.M."/>
            <person name="Roelofs D."/>
        </authorList>
    </citation>
    <scope>NUCLEOTIDE SEQUENCE [LARGE SCALE GENOMIC DNA]</scope>
    <source>
        <tissue evidence="2">Mixed pool</tissue>
    </source>
</reference>
<evidence type="ECO:0000256" key="1">
    <source>
        <dbReference type="SAM" id="MobiDB-lite"/>
    </source>
</evidence>
<sequence>MFNLLADLKFFTSNVWKLLISRYEYEKLRMRQNPMFQPRAQVGGRSMPAWFAATLVNQSRVAGPSPPPPPLPSEPPPEESDYEEIDHLPKNTMKKAGSRRTCSLCGNPNPAVSCEMCDNQIFCGSCNDMYHRHPKRQHHSRKILEPLDNRPPLPPKTPA</sequence>
<name>A0A1D2MLQ7_ORCCI</name>
<keyword evidence="3" id="KW-1185">Reference proteome</keyword>
<protein>
    <submittedName>
        <fullName evidence="2">E3 ubiquitin-protein ligase RNF31</fullName>
    </submittedName>
</protein>
<feature type="region of interest" description="Disordered" evidence="1">
    <location>
        <begin position="58"/>
        <end position="84"/>
    </location>
</feature>
<feature type="compositionally biased region" description="Pro residues" evidence="1">
    <location>
        <begin position="149"/>
        <end position="159"/>
    </location>
</feature>
<gene>
    <name evidence="2" type="ORF">Ocin01_12871</name>
</gene>
<feature type="compositionally biased region" description="Pro residues" evidence="1">
    <location>
        <begin position="64"/>
        <end position="75"/>
    </location>
</feature>
<dbReference type="InterPro" id="IPR047543">
    <property type="entry name" value="Bbox1_RNF31-like"/>
</dbReference>
<dbReference type="Proteomes" id="UP000094527">
    <property type="component" value="Unassembled WGS sequence"/>
</dbReference>
<evidence type="ECO:0000313" key="3">
    <source>
        <dbReference type="Proteomes" id="UP000094527"/>
    </source>
</evidence>
<dbReference type="STRING" id="48709.A0A1D2MLQ7"/>
<accession>A0A1D2MLQ7</accession>
<dbReference type="OrthoDB" id="9978677at2759"/>
<proteinExistence type="predicted"/>
<dbReference type="EMBL" id="LJIJ01000908">
    <property type="protein sequence ID" value="ODM93805.1"/>
    <property type="molecule type" value="Genomic_DNA"/>
</dbReference>
<evidence type="ECO:0000313" key="2">
    <source>
        <dbReference type="EMBL" id="ODM93805.1"/>
    </source>
</evidence>
<dbReference type="AlphaFoldDB" id="A0A1D2MLQ7"/>
<comment type="caution">
    <text evidence="2">The sequence shown here is derived from an EMBL/GenBank/DDBJ whole genome shotgun (WGS) entry which is preliminary data.</text>
</comment>
<dbReference type="CDD" id="cd19815">
    <property type="entry name" value="Bbox1_HOIP"/>
    <property type="match status" value="1"/>
</dbReference>
<organism evidence="2 3">
    <name type="scientific">Orchesella cincta</name>
    <name type="common">Springtail</name>
    <name type="synonym">Podura cincta</name>
    <dbReference type="NCBI Taxonomy" id="48709"/>
    <lineage>
        <taxon>Eukaryota</taxon>
        <taxon>Metazoa</taxon>
        <taxon>Ecdysozoa</taxon>
        <taxon>Arthropoda</taxon>
        <taxon>Hexapoda</taxon>
        <taxon>Collembola</taxon>
        <taxon>Entomobryomorpha</taxon>
        <taxon>Entomobryoidea</taxon>
        <taxon>Orchesellidae</taxon>
        <taxon>Orchesellinae</taxon>
        <taxon>Orchesella</taxon>
    </lineage>
</organism>